<comment type="caution">
    <text evidence="2">The sequence shown here is derived from an EMBL/GenBank/DDBJ whole genome shotgun (WGS) entry which is preliminary data.</text>
</comment>
<dbReference type="EMBL" id="BLAL01000286">
    <property type="protein sequence ID" value="GET00655.1"/>
    <property type="molecule type" value="Genomic_DNA"/>
</dbReference>
<evidence type="ECO:0000313" key="3">
    <source>
        <dbReference type="Proteomes" id="UP000615446"/>
    </source>
</evidence>
<evidence type="ECO:0000313" key="2">
    <source>
        <dbReference type="EMBL" id="GET00655.1"/>
    </source>
</evidence>
<reference evidence="2" key="1">
    <citation type="submission" date="2019-10" db="EMBL/GenBank/DDBJ databases">
        <title>Conservation and host-specific expression of non-tandemly repeated heterogenous ribosome RNA gene in arbuscular mycorrhizal fungi.</title>
        <authorList>
            <person name="Maeda T."/>
            <person name="Kobayashi Y."/>
            <person name="Nakagawa T."/>
            <person name="Ezawa T."/>
            <person name="Yamaguchi K."/>
            <person name="Bino T."/>
            <person name="Nishimoto Y."/>
            <person name="Shigenobu S."/>
            <person name="Kawaguchi M."/>
        </authorList>
    </citation>
    <scope>NUCLEOTIDE SEQUENCE</scope>
    <source>
        <strain evidence="2">HR1</strain>
    </source>
</reference>
<dbReference type="AlphaFoldDB" id="A0A8H3R5E7"/>
<name>A0A8H3R5E7_9GLOM</name>
<evidence type="ECO:0000259" key="1">
    <source>
        <dbReference type="Pfam" id="PF08793"/>
    </source>
</evidence>
<protein>
    <recommendedName>
        <fullName evidence="1">2-cysteine adaptor domain-containing protein</fullName>
    </recommendedName>
</protein>
<feature type="domain" description="2-cysteine adaptor" evidence="1">
    <location>
        <begin position="3"/>
        <end position="26"/>
    </location>
</feature>
<accession>A0A8H3R5E7</accession>
<sequence>MSANRYTINPLTGRTIRVGGPTFNQLVIEAYDYLNSGLVRRATAPPLTEVRQSYLNIETGRMVQYGTRTYFHLIQHVGYEIIEDYYLVPPRYVEIAQSNPSLLYWQDTPRRLELLETAITNRINFYAEWNQRNPDYRQRVEETRQFVERRQRETQQEAQLRRLAELNIALCKECQMPVNLNKLPENGLCEDCSKEEI</sequence>
<organism evidence="2 3">
    <name type="scientific">Rhizophagus clarus</name>
    <dbReference type="NCBI Taxonomy" id="94130"/>
    <lineage>
        <taxon>Eukaryota</taxon>
        <taxon>Fungi</taxon>
        <taxon>Fungi incertae sedis</taxon>
        <taxon>Mucoromycota</taxon>
        <taxon>Glomeromycotina</taxon>
        <taxon>Glomeromycetes</taxon>
        <taxon>Glomerales</taxon>
        <taxon>Glomeraceae</taxon>
        <taxon>Rhizophagus</taxon>
    </lineage>
</organism>
<proteinExistence type="predicted"/>
<gene>
    <name evidence="2" type="ORF">RCL2_002710400</name>
</gene>
<dbReference type="Proteomes" id="UP000615446">
    <property type="component" value="Unassembled WGS sequence"/>
</dbReference>
<dbReference type="Pfam" id="PF08793">
    <property type="entry name" value="2C_adapt"/>
    <property type="match status" value="1"/>
</dbReference>
<dbReference type="InterPro" id="IPR014901">
    <property type="entry name" value="2-cysteine_adaptor"/>
</dbReference>